<dbReference type="SUPFAM" id="SSF55729">
    <property type="entry name" value="Acyl-CoA N-acyltransferases (Nat)"/>
    <property type="match status" value="1"/>
</dbReference>
<dbReference type="InterPro" id="IPR016181">
    <property type="entry name" value="Acyl_CoA_acyltransferase"/>
</dbReference>
<protein>
    <submittedName>
        <fullName evidence="3">GNAT family N-acetyltransferase</fullName>
    </submittedName>
</protein>
<dbReference type="KEGG" id="mbd:MEBOL_004520"/>
<dbReference type="Pfam" id="PF00583">
    <property type="entry name" value="Acetyltransf_1"/>
    <property type="match status" value="1"/>
</dbReference>
<feature type="region of interest" description="Disordered" evidence="1">
    <location>
        <begin position="225"/>
        <end position="249"/>
    </location>
</feature>
<proteinExistence type="predicted"/>
<evidence type="ECO:0000313" key="4">
    <source>
        <dbReference type="Proteomes" id="UP000217289"/>
    </source>
</evidence>
<dbReference type="PANTHER" id="PTHR43072">
    <property type="entry name" value="N-ACETYLTRANSFERASE"/>
    <property type="match status" value="1"/>
</dbReference>
<feature type="compositionally biased region" description="Gly residues" evidence="1">
    <location>
        <begin position="239"/>
        <end position="249"/>
    </location>
</feature>
<dbReference type="Gene3D" id="3.40.630.30">
    <property type="match status" value="1"/>
</dbReference>
<dbReference type="EMBL" id="CP022163">
    <property type="protein sequence ID" value="ATB31058.1"/>
    <property type="molecule type" value="Genomic_DNA"/>
</dbReference>
<organism evidence="3 4">
    <name type="scientific">Melittangium boletus DSM 14713</name>
    <dbReference type="NCBI Taxonomy" id="1294270"/>
    <lineage>
        <taxon>Bacteria</taxon>
        <taxon>Pseudomonadati</taxon>
        <taxon>Myxococcota</taxon>
        <taxon>Myxococcia</taxon>
        <taxon>Myxococcales</taxon>
        <taxon>Cystobacterineae</taxon>
        <taxon>Archangiaceae</taxon>
        <taxon>Melittangium</taxon>
    </lineage>
</organism>
<keyword evidence="3" id="KW-0808">Transferase</keyword>
<dbReference type="Proteomes" id="UP000217289">
    <property type="component" value="Chromosome"/>
</dbReference>
<keyword evidence="4" id="KW-1185">Reference proteome</keyword>
<dbReference type="CDD" id="cd04301">
    <property type="entry name" value="NAT_SF"/>
    <property type="match status" value="1"/>
</dbReference>
<dbReference type="GO" id="GO:0016747">
    <property type="term" value="F:acyltransferase activity, transferring groups other than amino-acyl groups"/>
    <property type="evidence" value="ECO:0007669"/>
    <property type="project" value="InterPro"/>
</dbReference>
<name>A0A250IIG1_9BACT</name>
<dbReference type="PROSITE" id="PS51186">
    <property type="entry name" value="GNAT"/>
    <property type="match status" value="1"/>
</dbReference>
<evidence type="ECO:0000313" key="3">
    <source>
        <dbReference type="EMBL" id="ATB31058.1"/>
    </source>
</evidence>
<reference evidence="3 4" key="1">
    <citation type="submission" date="2017-06" db="EMBL/GenBank/DDBJ databases">
        <authorList>
            <person name="Kim H.J."/>
            <person name="Triplett B.A."/>
        </authorList>
    </citation>
    <scope>NUCLEOTIDE SEQUENCE [LARGE SCALE GENOMIC DNA]</scope>
    <source>
        <strain evidence="3 4">DSM 14713</strain>
    </source>
</reference>
<accession>A0A250IIG1</accession>
<feature type="domain" description="N-acetyltransferase" evidence="2">
    <location>
        <begin position="1"/>
        <end position="104"/>
    </location>
</feature>
<gene>
    <name evidence="3" type="ORF">MEBOL_004520</name>
</gene>
<evidence type="ECO:0000256" key="1">
    <source>
        <dbReference type="SAM" id="MobiDB-lite"/>
    </source>
</evidence>
<dbReference type="InterPro" id="IPR000182">
    <property type="entry name" value="GNAT_dom"/>
</dbReference>
<sequence>MKRSFFVDGPGRPMAYATIDVLGQMGYVVNLVVEREQRRRGMGRAVMEGLASWFQEQGCREWMLYVRPDNVPALALYQSLGMTAGRLETTWRVTRRQVETLPRASGRLEVSSLAEADISALTRTFGLIPGKLNRFAEHPETHWLRRLVDPEHPEDVRGGWMWVRPREGVVRSLFAATPAHARVLLEAGFRELDDVDELRVVTGDAVLEARLGGAGARVIMRTQEMRGPLPPETKTPGREGPGGDATGGV</sequence>
<evidence type="ECO:0000259" key="2">
    <source>
        <dbReference type="PROSITE" id="PS51186"/>
    </source>
</evidence>
<dbReference type="AlphaFoldDB" id="A0A250IIG1"/>